<dbReference type="Pfam" id="PF13144">
    <property type="entry name" value="ChapFlgA"/>
    <property type="match status" value="1"/>
</dbReference>
<evidence type="ECO:0000256" key="3">
    <source>
        <dbReference type="ARBA" id="ARBA00014754"/>
    </source>
</evidence>
<evidence type="ECO:0000256" key="4">
    <source>
        <dbReference type="ARBA" id="ARBA00022729"/>
    </source>
</evidence>
<evidence type="ECO:0000313" key="9">
    <source>
        <dbReference type="EMBL" id="TDN64559.1"/>
    </source>
</evidence>
<feature type="chain" id="PRO_5021039629" description="Flagella basal body P-ring formation protein FlgA" evidence="7">
    <location>
        <begin position="22"/>
        <end position="219"/>
    </location>
</feature>
<dbReference type="GO" id="GO:0044780">
    <property type="term" value="P:bacterial-type flagellum assembly"/>
    <property type="evidence" value="ECO:0007669"/>
    <property type="project" value="InterPro"/>
</dbReference>
<evidence type="ECO:0000256" key="6">
    <source>
        <dbReference type="ARBA" id="ARBA00025643"/>
    </source>
</evidence>
<dbReference type="InterPro" id="IPR013974">
    <property type="entry name" value="SAF"/>
</dbReference>
<keyword evidence="7" id="KW-1005">Bacterial flagellum biogenesis</keyword>
<dbReference type="Gene3D" id="2.30.30.760">
    <property type="match status" value="1"/>
</dbReference>
<dbReference type="InterPro" id="IPR017585">
    <property type="entry name" value="SAF_FlgA"/>
</dbReference>
<dbReference type="Proteomes" id="UP000295530">
    <property type="component" value="Unassembled WGS sequence"/>
</dbReference>
<comment type="similarity">
    <text evidence="2 7">Belongs to the FlgA family.</text>
</comment>
<comment type="caution">
    <text evidence="9">The sequence shown here is derived from an EMBL/GenBank/DDBJ whole genome shotgun (WGS) entry which is preliminary data.</text>
</comment>
<keyword evidence="5 7" id="KW-0574">Periplasm</keyword>
<evidence type="ECO:0000256" key="7">
    <source>
        <dbReference type="RuleBase" id="RU362063"/>
    </source>
</evidence>
<dbReference type="GO" id="GO:0042597">
    <property type="term" value="C:periplasmic space"/>
    <property type="evidence" value="ECO:0007669"/>
    <property type="project" value="UniProtKB-SubCell"/>
</dbReference>
<dbReference type="CDD" id="cd11614">
    <property type="entry name" value="SAF_CpaB_FlgA_like"/>
    <property type="match status" value="1"/>
</dbReference>
<evidence type="ECO:0000259" key="8">
    <source>
        <dbReference type="SMART" id="SM00858"/>
    </source>
</evidence>
<evidence type="ECO:0000256" key="1">
    <source>
        <dbReference type="ARBA" id="ARBA00004418"/>
    </source>
</evidence>
<proteinExistence type="inferred from homology"/>
<keyword evidence="9" id="KW-0282">Flagellum</keyword>
<dbReference type="PANTHER" id="PTHR36307:SF1">
    <property type="entry name" value="FLAGELLA BASAL BODY P-RING FORMATION PROTEIN FLGA"/>
    <property type="match status" value="1"/>
</dbReference>
<accession>A0A4R6EXR8</accession>
<keyword evidence="9" id="KW-0969">Cilium</keyword>
<feature type="signal peptide" evidence="7">
    <location>
        <begin position="1"/>
        <end position="21"/>
    </location>
</feature>
<dbReference type="InterPro" id="IPR039246">
    <property type="entry name" value="Flagellar_FlgA"/>
</dbReference>
<evidence type="ECO:0000256" key="5">
    <source>
        <dbReference type="ARBA" id="ARBA00022764"/>
    </source>
</evidence>
<dbReference type="Gene3D" id="3.90.1210.10">
    <property type="entry name" value="Antifreeze-like/N-acetylneuraminic acid synthase C-terminal domain"/>
    <property type="match status" value="1"/>
</dbReference>
<dbReference type="NCBIfam" id="TIGR03170">
    <property type="entry name" value="flgA_cterm"/>
    <property type="match status" value="1"/>
</dbReference>
<dbReference type="AlphaFoldDB" id="A0A4R6EXR8"/>
<dbReference type="EMBL" id="SNVX01000001">
    <property type="protein sequence ID" value="TDN64559.1"/>
    <property type="molecule type" value="Genomic_DNA"/>
</dbReference>
<dbReference type="SMART" id="SM00858">
    <property type="entry name" value="SAF"/>
    <property type="match status" value="1"/>
</dbReference>
<sequence>MRNLKSTLTLAFALLSPAVMAQDLTQQLTDFFSHRLAGFSDSVVVNVRSPASQLPQCEQPAFTVMGNVRLWGNQTVVAQCATEKKYIQVMVEATGNYVVAAQSVPRGAVLQPGSVTLKRGRLDQLPPRTMLDINQAQDAVTLRDLAPGQAIQLSMLRQSWRVKAGQKVQVIASGDGFSVNGEGQALNNAAVAQNARVRMPSGQVVSGQVDSDGNILINL</sequence>
<keyword evidence="10" id="KW-1185">Reference proteome</keyword>
<dbReference type="PANTHER" id="PTHR36307">
    <property type="entry name" value="FLAGELLA BASAL BODY P-RING FORMATION PROTEIN FLGA"/>
    <property type="match status" value="1"/>
</dbReference>
<organism evidence="9 10">
    <name type="scientific">Scandinavium goeteborgense</name>
    <dbReference type="NCBI Taxonomy" id="1851514"/>
    <lineage>
        <taxon>Bacteria</taxon>
        <taxon>Pseudomonadati</taxon>
        <taxon>Pseudomonadota</taxon>
        <taxon>Gammaproteobacteria</taxon>
        <taxon>Enterobacterales</taxon>
        <taxon>Enterobacteriaceae</taxon>
        <taxon>Scandinavium</taxon>
    </lineage>
</organism>
<feature type="domain" description="SAF" evidence="8">
    <location>
        <begin position="95"/>
        <end position="157"/>
    </location>
</feature>
<evidence type="ECO:0000256" key="2">
    <source>
        <dbReference type="ARBA" id="ARBA00010474"/>
    </source>
</evidence>
<comment type="subcellular location">
    <subcellularLocation>
        <location evidence="1 7">Periplasm</location>
    </subcellularLocation>
</comment>
<gene>
    <name evidence="9" type="ORF">EC847_101488</name>
</gene>
<dbReference type="RefSeq" id="WP_133460060.1">
    <property type="nucleotide sequence ID" value="NZ_CACSIW010000003.1"/>
</dbReference>
<comment type="function">
    <text evidence="6 7">Involved in the assembly process of the P-ring formation. It may associate with FlgF on the rod constituting a structure essential for the P-ring assembly or may act as a modulator protein for the P-ring assembly.</text>
</comment>
<keyword evidence="9" id="KW-0966">Cell projection</keyword>
<keyword evidence="4 7" id="KW-0732">Signal</keyword>
<reference evidence="9 10" key="1">
    <citation type="submission" date="2019-03" db="EMBL/GenBank/DDBJ databases">
        <title>Genomic analyses of the natural microbiome of Caenorhabditis elegans.</title>
        <authorList>
            <person name="Samuel B."/>
        </authorList>
    </citation>
    <scope>NUCLEOTIDE SEQUENCE [LARGE SCALE GENOMIC DNA]</scope>
    <source>
        <strain evidence="9 10">BIGb0156</strain>
    </source>
</reference>
<dbReference type="OrthoDB" id="7065435at2"/>
<evidence type="ECO:0000313" key="10">
    <source>
        <dbReference type="Proteomes" id="UP000295530"/>
    </source>
</evidence>
<name>A0A4R6EXR8_SCAGO</name>
<protein>
    <recommendedName>
        <fullName evidence="3 7">Flagella basal body P-ring formation protein FlgA</fullName>
    </recommendedName>
</protein>